<dbReference type="EMBL" id="KV441387">
    <property type="protein sequence ID" value="OAF62773.1"/>
    <property type="molecule type" value="Genomic_DNA"/>
</dbReference>
<reference evidence="9" key="1">
    <citation type="submission" date="2016-03" db="EMBL/GenBank/DDBJ databases">
        <title>Updated assembly of Pseudogymnoascus destructans, the fungus causing white-nose syndrome of bats.</title>
        <authorList>
            <person name="Palmer J.M."/>
            <person name="Drees K.P."/>
            <person name="Foster J.T."/>
            <person name="Lindner D.L."/>
        </authorList>
    </citation>
    <scope>NUCLEOTIDE SEQUENCE [LARGE SCALE GENOMIC DNA]</scope>
    <source>
        <strain evidence="9">20631-21</strain>
    </source>
</reference>
<accession>A0A177ANB4</accession>
<keyword evidence="2" id="KW-0862">Zinc</keyword>
<dbReference type="GeneID" id="36284333"/>
<keyword evidence="1" id="KW-0479">Metal-binding</keyword>
<keyword evidence="4" id="KW-0238">DNA-binding</keyword>
<dbReference type="SUPFAM" id="SSF57701">
    <property type="entry name" value="Zn2/Cys6 DNA-binding domain"/>
    <property type="match status" value="1"/>
</dbReference>
<dbReference type="AlphaFoldDB" id="A0A177ANB4"/>
<dbReference type="GO" id="GO:0008270">
    <property type="term" value="F:zinc ion binding"/>
    <property type="evidence" value="ECO:0007669"/>
    <property type="project" value="InterPro"/>
</dbReference>
<dbReference type="InterPro" id="IPR036864">
    <property type="entry name" value="Zn2-C6_fun-type_DNA-bd_sf"/>
</dbReference>
<feature type="region of interest" description="Disordered" evidence="7">
    <location>
        <begin position="30"/>
        <end position="174"/>
    </location>
</feature>
<feature type="compositionally biased region" description="Low complexity" evidence="7">
    <location>
        <begin position="114"/>
        <end position="142"/>
    </location>
</feature>
<keyword evidence="5" id="KW-0804">Transcription</keyword>
<feature type="domain" description="Zn(2)-C6 fungal-type" evidence="8">
    <location>
        <begin position="209"/>
        <end position="237"/>
    </location>
</feature>
<evidence type="ECO:0000256" key="3">
    <source>
        <dbReference type="ARBA" id="ARBA00023015"/>
    </source>
</evidence>
<dbReference type="CDD" id="cd00067">
    <property type="entry name" value="GAL4"/>
    <property type="match status" value="1"/>
</dbReference>
<proteinExistence type="predicted"/>
<dbReference type="GO" id="GO:0000981">
    <property type="term" value="F:DNA-binding transcription factor activity, RNA polymerase II-specific"/>
    <property type="evidence" value="ECO:0007669"/>
    <property type="project" value="InterPro"/>
</dbReference>
<evidence type="ECO:0000256" key="5">
    <source>
        <dbReference type="ARBA" id="ARBA00023163"/>
    </source>
</evidence>
<keyword evidence="6" id="KW-0539">Nucleus</keyword>
<organism evidence="9">
    <name type="scientific">Pseudogymnoascus destructans</name>
    <dbReference type="NCBI Taxonomy" id="655981"/>
    <lineage>
        <taxon>Eukaryota</taxon>
        <taxon>Fungi</taxon>
        <taxon>Dikarya</taxon>
        <taxon>Ascomycota</taxon>
        <taxon>Pezizomycotina</taxon>
        <taxon>Leotiomycetes</taxon>
        <taxon>Thelebolales</taxon>
        <taxon>Thelebolaceae</taxon>
        <taxon>Pseudogymnoascus</taxon>
    </lineage>
</organism>
<dbReference type="PROSITE" id="PS50048">
    <property type="entry name" value="ZN2_CY6_FUNGAL_2"/>
    <property type="match status" value="1"/>
</dbReference>
<dbReference type="GO" id="GO:0003677">
    <property type="term" value="F:DNA binding"/>
    <property type="evidence" value="ECO:0007669"/>
    <property type="project" value="UniProtKB-KW"/>
</dbReference>
<dbReference type="eggNOG" id="ENOG502RXSX">
    <property type="taxonomic scope" value="Eukaryota"/>
</dbReference>
<dbReference type="Pfam" id="PF00172">
    <property type="entry name" value="Zn_clus"/>
    <property type="match status" value="1"/>
</dbReference>
<evidence type="ECO:0000256" key="2">
    <source>
        <dbReference type="ARBA" id="ARBA00022833"/>
    </source>
</evidence>
<dbReference type="PANTHER" id="PTHR36206">
    <property type="entry name" value="ASPERCRYPTIN BIOSYNTHESIS CLUSTER-SPECIFIC TRANSCRIPTION REGULATOR ATNN-RELATED"/>
    <property type="match status" value="1"/>
</dbReference>
<dbReference type="Gene3D" id="4.10.240.10">
    <property type="entry name" value="Zn(2)-C6 fungal-type DNA-binding domain"/>
    <property type="match status" value="1"/>
</dbReference>
<evidence type="ECO:0000256" key="6">
    <source>
        <dbReference type="ARBA" id="ARBA00023242"/>
    </source>
</evidence>
<evidence type="ECO:0000256" key="7">
    <source>
        <dbReference type="SAM" id="MobiDB-lite"/>
    </source>
</evidence>
<dbReference type="InterPro" id="IPR001138">
    <property type="entry name" value="Zn2Cys6_DnaBD"/>
</dbReference>
<keyword evidence="3" id="KW-0805">Transcription regulation</keyword>
<gene>
    <name evidence="9" type="ORF">VC83_01242</name>
</gene>
<feature type="compositionally biased region" description="Polar residues" evidence="7">
    <location>
        <begin position="97"/>
        <end position="108"/>
    </location>
</feature>
<dbReference type="VEuPathDB" id="FungiDB:GMDG_00534"/>
<protein>
    <recommendedName>
        <fullName evidence="8">Zn(2)-C6 fungal-type domain-containing protein</fullName>
    </recommendedName>
</protein>
<feature type="compositionally biased region" description="Polar residues" evidence="7">
    <location>
        <begin position="157"/>
        <end position="174"/>
    </location>
</feature>
<sequence>MDPTLSNHLDIELQNDPDDQISQIAQIAHANQNAAAIDSSAPSPSMSQPQQSGAPSSRQPASYPSPTSYPSPGFSAAQYSYPAPTQQLVPEPYRASPTGSNSSISLPSMRTLDPHQQAQQQQQQQMQQQQAQQQQQQQHPQHMVPPPVAQMGGPYYHNNQTLPHPSHQYSNVTSDPTGQNMRYALPGPDNRVMSGGRHKKEIKRRTKTGCLTCRKRRIKCDEAHPACRNCQKSKRECLGYDPIFKQQPGPSPIQPAPSSAPLQAATLATANPYGNQPSMLQGYGAQVPAMAFDASLSAGVSSPGSAQQFDYSSAIDPALEAVAAPQGAPQFTQAKPCKVDDLLLKLPSKAEDFKPEQATIDEIKHLWLSIYVNGLESFLESRFYYTDGLEHLLKDKIVMEQFAILLNQFAKATPDNPAEMLYTASIEGRVVWSLACLVRSAAEAASAAPPLPRPDGIPPAEDPVEAAARLAVFENLVTSQIAEGNSLTKPPATGDYHKLREMEFWFHLGHFVTLRLHDNDPGSAKEVDETLAALRSLLDGRENRDVLYSIAIVRAIGQRVSEYVESEAPLHLDEQDTRSKLMVAKRFVRDEGNGAGTTNVIRRFCELASRPWNP</sequence>
<evidence type="ECO:0000256" key="4">
    <source>
        <dbReference type="ARBA" id="ARBA00023125"/>
    </source>
</evidence>
<name>A0A177ANB4_9PEZI</name>
<evidence type="ECO:0000256" key="1">
    <source>
        <dbReference type="ARBA" id="ARBA00022723"/>
    </source>
</evidence>
<dbReference type="InterPro" id="IPR052360">
    <property type="entry name" value="Transcr_Regulatory_Proteins"/>
</dbReference>
<dbReference type="RefSeq" id="XP_024328044.1">
    <property type="nucleotide sequence ID" value="XM_024464926.1"/>
</dbReference>
<evidence type="ECO:0000259" key="8">
    <source>
        <dbReference type="PROSITE" id="PS50048"/>
    </source>
</evidence>
<dbReference type="PROSITE" id="PS00463">
    <property type="entry name" value="ZN2_CY6_FUNGAL_1"/>
    <property type="match status" value="1"/>
</dbReference>
<dbReference type="OrthoDB" id="5375558at2759"/>
<dbReference type="Proteomes" id="UP000077154">
    <property type="component" value="Unassembled WGS sequence"/>
</dbReference>
<dbReference type="SMART" id="SM00066">
    <property type="entry name" value="GAL4"/>
    <property type="match status" value="1"/>
</dbReference>
<evidence type="ECO:0000313" key="9">
    <source>
        <dbReference type="EMBL" id="OAF62773.1"/>
    </source>
</evidence>
<dbReference type="PANTHER" id="PTHR36206:SF13">
    <property type="entry name" value="TRANSCRIPTIONAL REGULATORY PROTEIN MOC3"/>
    <property type="match status" value="1"/>
</dbReference>
<feature type="compositionally biased region" description="Low complexity" evidence="7">
    <location>
        <begin position="30"/>
        <end position="75"/>
    </location>
</feature>